<dbReference type="EMBL" id="SFBH01000067">
    <property type="protein sequence ID" value="TRU36868.1"/>
    <property type="molecule type" value="Genomic_DNA"/>
</dbReference>
<dbReference type="PANTHER" id="PTHR34235:SF3">
    <property type="entry name" value="SLR1203 PROTEIN"/>
    <property type="match status" value="1"/>
</dbReference>
<evidence type="ECO:0000313" key="1">
    <source>
        <dbReference type="EMBL" id="TRU36868.1"/>
    </source>
</evidence>
<name>A0A552EQX7_MICAE</name>
<evidence type="ECO:0000313" key="2">
    <source>
        <dbReference type="Proteomes" id="UP000315113"/>
    </source>
</evidence>
<comment type="caution">
    <text evidence="1">The sequence shown here is derived from an EMBL/GenBank/DDBJ whole genome shotgun (WGS) entry which is preliminary data.</text>
</comment>
<dbReference type="Gene3D" id="1.20.1220.20">
    <property type="entry name" value="Uncharcterised protein PF01724"/>
    <property type="match status" value="1"/>
</dbReference>
<sequence>MQRIHDLKQLYEIDDSQWLGETISLLRNHQFQQLDLEHLIEELEDLGKEKKNGVASFLEQVIRHLLLLQYWTKEAEYNTIHWQEEIYNFRTQLKRKMTANLRNYLEEELNSIYQDALGFVKIKTVNTVIFPSQCPYSLEQLLDRSWLP</sequence>
<organism evidence="1 2">
    <name type="scientific">Microcystis aeruginosa Ma_MB_F_20061100_S20D</name>
    <dbReference type="NCBI Taxonomy" id="2486253"/>
    <lineage>
        <taxon>Bacteria</taxon>
        <taxon>Bacillati</taxon>
        <taxon>Cyanobacteriota</taxon>
        <taxon>Cyanophyceae</taxon>
        <taxon>Oscillatoriophycideae</taxon>
        <taxon>Chroococcales</taxon>
        <taxon>Microcystaceae</taxon>
        <taxon>Microcystis</taxon>
    </lineage>
</organism>
<dbReference type="InterPro" id="IPR002636">
    <property type="entry name" value="DUF29"/>
</dbReference>
<gene>
    <name evidence="1" type="ORF">EWV78_08245</name>
</gene>
<reference evidence="1 2" key="1">
    <citation type="submission" date="2019-01" db="EMBL/GenBank/DDBJ databases">
        <title>Coherence of Microcystis species and biogeography revealed through population genomics.</title>
        <authorList>
            <person name="Perez-Carrascal O.M."/>
            <person name="Terrat Y."/>
            <person name="Giani A."/>
            <person name="Fortin N."/>
            <person name="Tromas N."/>
            <person name="Shapiro B.J."/>
        </authorList>
    </citation>
    <scope>NUCLEOTIDE SEQUENCE [LARGE SCALE GENOMIC DNA]</scope>
    <source>
        <strain evidence="1">Ma_MB_F_20061100_S20D</strain>
    </source>
</reference>
<proteinExistence type="predicted"/>
<accession>A0A552EQX7</accession>
<dbReference type="Proteomes" id="UP000315113">
    <property type="component" value="Unassembled WGS sequence"/>
</dbReference>
<dbReference type="AlphaFoldDB" id="A0A552EQX7"/>
<dbReference type="Pfam" id="PF01724">
    <property type="entry name" value="DUF29"/>
    <property type="match status" value="1"/>
</dbReference>
<dbReference type="PANTHER" id="PTHR34235">
    <property type="entry name" value="SLR1203 PROTEIN-RELATED"/>
    <property type="match status" value="1"/>
</dbReference>
<protein>
    <submittedName>
        <fullName evidence="1">DUF29 domain-containing protein</fullName>
    </submittedName>
</protein>